<name>A0A6J5X7Q8_PRUAR</name>
<evidence type="ECO:0000313" key="2">
    <source>
        <dbReference type="EMBL" id="CAB4308527.1"/>
    </source>
</evidence>
<gene>
    <name evidence="2" type="ORF">ORAREDHAP_LOCUS28046</name>
</gene>
<dbReference type="EMBL" id="CAEKKB010000004">
    <property type="protein sequence ID" value="CAB4308527.1"/>
    <property type="molecule type" value="Genomic_DNA"/>
</dbReference>
<sequence>MVELGMGSYCSREKIEIGWAAERGGGSGKGGGLGFGGGGGFGWWSWWESCLGKMVVLVGESFGQNGGHGGTVGLGTRLPRKKRKKKGQVFD</sequence>
<keyword evidence="3" id="KW-1185">Reference proteome</keyword>
<protein>
    <submittedName>
        <fullName evidence="2">Uncharacterized protein</fullName>
    </submittedName>
</protein>
<reference evidence="3" key="1">
    <citation type="journal article" date="2020" name="Genome Biol.">
        <title>Gamete binning: chromosome-level and haplotype-resolved genome assembly enabled by high-throughput single-cell sequencing of gamete genomes.</title>
        <authorList>
            <person name="Campoy J.A."/>
            <person name="Sun H."/>
            <person name="Goel M."/>
            <person name="Jiao W.-B."/>
            <person name="Folz-Donahue K."/>
            <person name="Wang N."/>
            <person name="Rubio M."/>
            <person name="Liu C."/>
            <person name="Kukat C."/>
            <person name="Ruiz D."/>
            <person name="Huettel B."/>
            <person name="Schneeberger K."/>
        </authorList>
    </citation>
    <scope>NUCLEOTIDE SEQUENCE [LARGE SCALE GENOMIC DNA]</scope>
    <source>
        <strain evidence="3">cv. Rojo Pasion</strain>
    </source>
</reference>
<dbReference type="AlphaFoldDB" id="A0A6J5X7Q8"/>
<feature type="region of interest" description="Disordered" evidence="1">
    <location>
        <begin position="68"/>
        <end position="91"/>
    </location>
</feature>
<feature type="compositionally biased region" description="Basic residues" evidence="1">
    <location>
        <begin position="78"/>
        <end position="91"/>
    </location>
</feature>
<proteinExistence type="predicted"/>
<dbReference type="Proteomes" id="UP000507245">
    <property type="component" value="Unassembled WGS sequence"/>
</dbReference>
<accession>A0A6J5X7Q8</accession>
<organism evidence="2 3">
    <name type="scientific">Prunus armeniaca</name>
    <name type="common">Apricot</name>
    <name type="synonym">Armeniaca vulgaris</name>
    <dbReference type="NCBI Taxonomy" id="36596"/>
    <lineage>
        <taxon>Eukaryota</taxon>
        <taxon>Viridiplantae</taxon>
        <taxon>Streptophyta</taxon>
        <taxon>Embryophyta</taxon>
        <taxon>Tracheophyta</taxon>
        <taxon>Spermatophyta</taxon>
        <taxon>Magnoliopsida</taxon>
        <taxon>eudicotyledons</taxon>
        <taxon>Gunneridae</taxon>
        <taxon>Pentapetalae</taxon>
        <taxon>rosids</taxon>
        <taxon>fabids</taxon>
        <taxon>Rosales</taxon>
        <taxon>Rosaceae</taxon>
        <taxon>Amygdaloideae</taxon>
        <taxon>Amygdaleae</taxon>
        <taxon>Prunus</taxon>
    </lineage>
</organism>
<evidence type="ECO:0000313" key="3">
    <source>
        <dbReference type="Proteomes" id="UP000507245"/>
    </source>
</evidence>
<evidence type="ECO:0000256" key="1">
    <source>
        <dbReference type="SAM" id="MobiDB-lite"/>
    </source>
</evidence>